<keyword evidence="3" id="KW-1185">Reference proteome</keyword>
<gene>
    <name evidence="2" type="ORF">N0B31_03980</name>
</gene>
<dbReference type="Proteomes" id="UP001057580">
    <property type="component" value="Chromosome"/>
</dbReference>
<evidence type="ECO:0000313" key="2">
    <source>
        <dbReference type="EMBL" id="UWM55447.1"/>
    </source>
</evidence>
<sequence length="270" mass="29006">MPSRRSVLSTCGLALAGLGGCVEGPTGGAESDTVSPTPPPTATDSPVDVSTPRVRDAVVGHDSPDSMTARDPEGWFVLASVRANESDDQPQRAGAFSLALDDRPVSAVDPRTLTRYRVDGFGTPYRRDDPDGWVAFEVSAEAGVSTAEVRVGPHRWPLPDSVVSRLNEPTPRWSLDVSFPDRLVTGERFEVTVTARNTSTVPGTFCGALNVAELRYAYYPYPFAESAAPDETATVTHSDSVPEGATHPSFYLRTQAGSESRSYEVRDSEQ</sequence>
<dbReference type="GeneID" id="74941552"/>
<protein>
    <submittedName>
        <fullName evidence="2">Uncharacterized protein</fullName>
    </submittedName>
</protein>
<dbReference type="AlphaFoldDB" id="A0A9E7R4K3"/>
<evidence type="ECO:0000256" key="1">
    <source>
        <dbReference type="SAM" id="MobiDB-lite"/>
    </source>
</evidence>
<feature type="compositionally biased region" description="Basic and acidic residues" evidence="1">
    <location>
        <begin position="53"/>
        <end position="71"/>
    </location>
</feature>
<organism evidence="2 3">
    <name type="scientific">Salinirubellus salinus</name>
    <dbReference type="NCBI Taxonomy" id="1364945"/>
    <lineage>
        <taxon>Archaea</taxon>
        <taxon>Methanobacteriati</taxon>
        <taxon>Methanobacteriota</taxon>
        <taxon>Stenosarchaea group</taxon>
        <taxon>Halobacteria</taxon>
        <taxon>Halobacteriales</taxon>
        <taxon>Natronomonadaceae</taxon>
        <taxon>Salinirubellus</taxon>
    </lineage>
</organism>
<evidence type="ECO:0000313" key="3">
    <source>
        <dbReference type="Proteomes" id="UP001057580"/>
    </source>
</evidence>
<proteinExistence type="predicted"/>
<accession>A0A9E7R4K3</accession>
<reference evidence="2" key="1">
    <citation type="submission" date="2022-09" db="EMBL/GenBank/DDBJ databases">
        <title>Diverse halophilic archaea isolated from saline environments.</title>
        <authorList>
            <person name="Cui H.-L."/>
        </authorList>
    </citation>
    <scope>NUCLEOTIDE SEQUENCE</scope>
    <source>
        <strain evidence="2">ZS-35-S2</strain>
    </source>
</reference>
<feature type="region of interest" description="Disordered" evidence="1">
    <location>
        <begin position="19"/>
        <end position="71"/>
    </location>
</feature>
<dbReference type="KEGG" id="ssai:N0B31_03980"/>
<dbReference type="RefSeq" id="WP_260594547.1">
    <property type="nucleotide sequence ID" value="NZ_CP104003.1"/>
</dbReference>
<dbReference type="PROSITE" id="PS51257">
    <property type="entry name" value="PROKAR_LIPOPROTEIN"/>
    <property type="match status" value="1"/>
</dbReference>
<feature type="compositionally biased region" description="Basic and acidic residues" evidence="1">
    <location>
        <begin position="261"/>
        <end position="270"/>
    </location>
</feature>
<name>A0A9E7R4K3_9EURY</name>
<feature type="region of interest" description="Disordered" evidence="1">
    <location>
        <begin position="230"/>
        <end position="270"/>
    </location>
</feature>
<dbReference type="EMBL" id="CP104003">
    <property type="protein sequence ID" value="UWM55447.1"/>
    <property type="molecule type" value="Genomic_DNA"/>
</dbReference>